<keyword evidence="3" id="KW-1003">Cell membrane</keyword>
<dbReference type="EMBL" id="UOGL01000106">
    <property type="protein sequence ID" value="VAX37162.1"/>
    <property type="molecule type" value="Genomic_DNA"/>
</dbReference>
<dbReference type="PANTHER" id="PTHR30413:SF8">
    <property type="entry name" value="TRANSPORT PERMEASE PROTEIN"/>
    <property type="match status" value="1"/>
</dbReference>
<keyword evidence="7 8" id="KW-0472">Membrane</keyword>
<reference evidence="10" key="1">
    <citation type="submission" date="2018-06" db="EMBL/GenBank/DDBJ databases">
        <authorList>
            <person name="Zhirakovskaya E."/>
        </authorList>
    </citation>
    <scope>NUCLEOTIDE SEQUENCE</scope>
</reference>
<evidence type="ECO:0000256" key="7">
    <source>
        <dbReference type="ARBA" id="ARBA00023136"/>
    </source>
</evidence>
<dbReference type="PROSITE" id="PS51012">
    <property type="entry name" value="ABC_TM2"/>
    <property type="match status" value="1"/>
</dbReference>
<dbReference type="GO" id="GO:0015920">
    <property type="term" value="P:lipopolysaccharide transport"/>
    <property type="evidence" value="ECO:0007669"/>
    <property type="project" value="TreeGrafter"/>
</dbReference>
<gene>
    <name evidence="10" type="ORF">MNBD_PLANCTO02-1773</name>
</gene>
<name>A0A3B1D8V3_9ZZZZ</name>
<evidence type="ECO:0000256" key="8">
    <source>
        <dbReference type="SAM" id="Phobius"/>
    </source>
</evidence>
<feature type="transmembrane region" description="Helical" evidence="8">
    <location>
        <begin position="256"/>
        <end position="277"/>
    </location>
</feature>
<evidence type="ECO:0000256" key="1">
    <source>
        <dbReference type="ARBA" id="ARBA00004429"/>
    </source>
</evidence>
<evidence type="ECO:0000256" key="4">
    <source>
        <dbReference type="ARBA" id="ARBA00022519"/>
    </source>
</evidence>
<keyword evidence="5 8" id="KW-0812">Transmembrane</keyword>
<organism evidence="10">
    <name type="scientific">hydrothermal vent metagenome</name>
    <dbReference type="NCBI Taxonomy" id="652676"/>
    <lineage>
        <taxon>unclassified sequences</taxon>
        <taxon>metagenomes</taxon>
        <taxon>ecological metagenomes</taxon>
    </lineage>
</organism>
<evidence type="ECO:0000256" key="6">
    <source>
        <dbReference type="ARBA" id="ARBA00022989"/>
    </source>
</evidence>
<feature type="transmembrane region" description="Helical" evidence="8">
    <location>
        <begin position="101"/>
        <end position="119"/>
    </location>
</feature>
<evidence type="ECO:0000313" key="10">
    <source>
        <dbReference type="EMBL" id="VAX37162.1"/>
    </source>
</evidence>
<proteinExistence type="predicted"/>
<evidence type="ECO:0000259" key="9">
    <source>
        <dbReference type="PROSITE" id="PS51012"/>
    </source>
</evidence>
<dbReference type="AlphaFoldDB" id="A0A3B1D8V3"/>
<dbReference type="PANTHER" id="PTHR30413">
    <property type="entry name" value="INNER MEMBRANE TRANSPORT PERMEASE"/>
    <property type="match status" value="1"/>
</dbReference>
<comment type="subcellular location">
    <subcellularLocation>
        <location evidence="1">Cell inner membrane</location>
        <topology evidence="1">Multi-pass membrane protein</topology>
    </subcellularLocation>
</comment>
<dbReference type="GO" id="GO:0005886">
    <property type="term" value="C:plasma membrane"/>
    <property type="evidence" value="ECO:0007669"/>
    <property type="project" value="UniProtKB-SubCell"/>
</dbReference>
<keyword evidence="6 8" id="KW-1133">Transmembrane helix</keyword>
<sequence>MSTIDTSMIAPESNSAQQHTRIEPQRGWIGVNVGEIWRYRDLLFLLVWRDFTSRYRQSVIGVGWALIRPMISMIVFTIVFGRMAKLPSDGIPYPIFNYTALLPWMFFSSCFTGSSNSLVSGGSLITKVYFPRLILPLSKVVIGLVDLAIQFFFLAILMCWYGIVPTWGILCIPLFLLMSVITALSVGLWMTSLNVKYRDIGHMVPFMTSIWMWMTPIVYSSSIVSEKWKFLYAINPLVGVIDGFRWALLGSRTPDWSMMAVSLTVAMLAFVGGLLFFRRTESQIADYV</sequence>
<feature type="transmembrane region" description="Helical" evidence="8">
    <location>
        <begin position="59"/>
        <end position="81"/>
    </location>
</feature>
<evidence type="ECO:0000256" key="2">
    <source>
        <dbReference type="ARBA" id="ARBA00022448"/>
    </source>
</evidence>
<feature type="transmembrane region" description="Helical" evidence="8">
    <location>
        <begin position="203"/>
        <end position="224"/>
    </location>
</feature>
<feature type="domain" description="ABC transmembrane type-2" evidence="9">
    <location>
        <begin position="60"/>
        <end position="280"/>
    </location>
</feature>
<keyword evidence="2" id="KW-0813">Transport</keyword>
<dbReference type="InterPro" id="IPR013525">
    <property type="entry name" value="ABC2_TM"/>
</dbReference>
<dbReference type="InterPro" id="IPR047817">
    <property type="entry name" value="ABC2_TM_bact-type"/>
</dbReference>
<evidence type="ECO:0000256" key="3">
    <source>
        <dbReference type="ARBA" id="ARBA00022475"/>
    </source>
</evidence>
<protein>
    <submittedName>
        <fullName evidence="10">O-antigen export system, permease protein</fullName>
    </submittedName>
</protein>
<dbReference type="GO" id="GO:0140359">
    <property type="term" value="F:ABC-type transporter activity"/>
    <property type="evidence" value="ECO:0007669"/>
    <property type="project" value="InterPro"/>
</dbReference>
<accession>A0A3B1D8V3</accession>
<evidence type="ECO:0000256" key="5">
    <source>
        <dbReference type="ARBA" id="ARBA00022692"/>
    </source>
</evidence>
<feature type="transmembrane region" description="Helical" evidence="8">
    <location>
        <begin position="169"/>
        <end position="191"/>
    </location>
</feature>
<dbReference type="Pfam" id="PF01061">
    <property type="entry name" value="ABC2_membrane"/>
    <property type="match status" value="1"/>
</dbReference>
<feature type="transmembrane region" description="Helical" evidence="8">
    <location>
        <begin position="140"/>
        <end position="163"/>
    </location>
</feature>
<keyword evidence="4" id="KW-0997">Cell inner membrane</keyword>